<comment type="subcellular location">
    <subcellularLocation>
        <location evidence="1">Cell envelope</location>
    </subcellularLocation>
</comment>
<evidence type="ECO:0000313" key="4">
    <source>
        <dbReference type="Proteomes" id="UP001230908"/>
    </source>
</evidence>
<dbReference type="PANTHER" id="PTHR32347">
    <property type="entry name" value="EFFLUX SYSTEM COMPONENT YKNX-RELATED"/>
    <property type="match status" value="1"/>
</dbReference>
<dbReference type="Proteomes" id="UP001230908">
    <property type="component" value="Unassembled WGS sequence"/>
</dbReference>
<sequence length="210" mass="21564">MLVLLGVAIAGGIYIARDRLAEGRYVELGHAVLTARPVPVGSAAAGTVKSVKAAPQTEASAGDELARVTVTAPDGDPEEKVLRAPIDGIVSDVDAAAGGVAGPGQPVVTLYDPAKLTFNADASVEELRRLRLDMAASITAKGLDDPIAARLDRVVPRVGDTRASEAFTVVLVPDQGERGTVRKLVPGLPFTVRIDTRTAAGGTPAVNSGR</sequence>
<dbReference type="EMBL" id="JAVHUY010000004">
    <property type="protein sequence ID" value="MDQ7903992.1"/>
    <property type="molecule type" value="Genomic_DNA"/>
</dbReference>
<name>A0ABU0ZCD7_9ACTN</name>
<dbReference type="Gene3D" id="2.40.50.100">
    <property type="match status" value="1"/>
</dbReference>
<keyword evidence="4" id="KW-1185">Reference proteome</keyword>
<organism evidence="3 4">
    <name type="scientific">Phytohabitans maris</name>
    <dbReference type="NCBI Taxonomy" id="3071409"/>
    <lineage>
        <taxon>Bacteria</taxon>
        <taxon>Bacillati</taxon>
        <taxon>Actinomycetota</taxon>
        <taxon>Actinomycetes</taxon>
        <taxon>Micromonosporales</taxon>
        <taxon>Micromonosporaceae</taxon>
    </lineage>
</organism>
<dbReference type="PANTHER" id="PTHR32347:SF23">
    <property type="entry name" value="BLL5650 PROTEIN"/>
    <property type="match status" value="1"/>
</dbReference>
<evidence type="ECO:0000256" key="2">
    <source>
        <dbReference type="ARBA" id="ARBA00023054"/>
    </source>
</evidence>
<dbReference type="InterPro" id="IPR050465">
    <property type="entry name" value="UPF0194_transport"/>
</dbReference>
<reference evidence="3 4" key="1">
    <citation type="submission" date="2023-08" db="EMBL/GenBank/DDBJ databases">
        <title>Phytohabitans sansha sp. nov., isolated from marine sediment.</title>
        <authorList>
            <person name="Zhao Y."/>
            <person name="Yi K."/>
        </authorList>
    </citation>
    <scope>NUCLEOTIDE SEQUENCE [LARGE SCALE GENOMIC DNA]</scope>
    <source>
        <strain evidence="3 4">ZYX-F-186</strain>
    </source>
</reference>
<gene>
    <name evidence="3" type="ORF">RB614_05585</name>
</gene>
<evidence type="ECO:0000313" key="3">
    <source>
        <dbReference type="EMBL" id="MDQ7903992.1"/>
    </source>
</evidence>
<keyword evidence="2" id="KW-0175">Coiled coil</keyword>
<evidence type="ECO:0000256" key="1">
    <source>
        <dbReference type="ARBA" id="ARBA00004196"/>
    </source>
</evidence>
<dbReference type="Gene3D" id="2.40.30.170">
    <property type="match status" value="1"/>
</dbReference>
<accession>A0ABU0ZCD7</accession>
<comment type="caution">
    <text evidence="3">The sequence shown here is derived from an EMBL/GenBank/DDBJ whole genome shotgun (WGS) entry which is preliminary data.</text>
</comment>
<dbReference type="RefSeq" id="WP_308711267.1">
    <property type="nucleotide sequence ID" value="NZ_JAVHUY010000004.1"/>
</dbReference>
<proteinExistence type="predicted"/>
<protein>
    <submittedName>
        <fullName evidence="3">HlyD family efflux transporter periplasmic adaptor subunit</fullName>
    </submittedName>
</protein>